<keyword evidence="2 12" id="KW-0808">Transferase</keyword>
<dbReference type="SMART" id="SM00261">
    <property type="entry name" value="FU"/>
    <property type="match status" value="5"/>
</dbReference>
<evidence type="ECO:0000256" key="7">
    <source>
        <dbReference type="ARBA" id="ARBA00048679"/>
    </source>
</evidence>
<dbReference type="SMART" id="SM00181">
    <property type="entry name" value="EGF"/>
    <property type="match status" value="4"/>
</dbReference>
<dbReference type="InterPro" id="IPR009030">
    <property type="entry name" value="Growth_fac_rcpt_cys_sf"/>
</dbReference>
<evidence type="ECO:0000313" key="13">
    <source>
        <dbReference type="Proteomes" id="UP000008076"/>
    </source>
</evidence>
<comment type="catalytic activity">
    <reaction evidence="7">
        <text>L-seryl-[protein] + ATP = O-phospho-L-seryl-[protein] + ADP + H(+)</text>
        <dbReference type="Rhea" id="RHEA:17989"/>
        <dbReference type="Rhea" id="RHEA-COMP:9863"/>
        <dbReference type="Rhea" id="RHEA-COMP:11604"/>
        <dbReference type="ChEBI" id="CHEBI:15378"/>
        <dbReference type="ChEBI" id="CHEBI:29999"/>
        <dbReference type="ChEBI" id="CHEBI:30616"/>
        <dbReference type="ChEBI" id="CHEBI:83421"/>
        <dbReference type="ChEBI" id="CHEBI:456216"/>
        <dbReference type="EC" id="2.7.11.1"/>
    </reaction>
</comment>
<dbReference type="GO" id="GO:0005524">
    <property type="term" value="F:ATP binding"/>
    <property type="evidence" value="ECO:0007669"/>
    <property type="project" value="UniProtKB-UniRule"/>
</dbReference>
<organism evidence="13">
    <name type="scientific">Entamoeba dispar (strain ATCC PRA-260 / SAW760)</name>
    <dbReference type="NCBI Taxonomy" id="370354"/>
    <lineage>
        <taxon>Eukaryota</taxon>
        <taxon>Amoebozoa</taxon>
        <taxon>Evosea</taxon>
        <taxon>Archamoebae</taxon>
        <taxon>Mastigamoebida</taxon>
        <taxon>Entamoebidae</taxon>
        <taxon>Entamoeba</taxon>
    </lineage>
</organism>
<dbReference type="InterPro" id="IPR000719">
    <property type="entry name" value="Prot_kinase_dom"/>
</dbReference>
<dbReference type="Proteomes" id="UP000008076">
    <property type="component" value="Unassembled WGS sequence"/>
</dbReference>
<feature type="transmembrane region" description="Helical" evidence="9">
    <location>
        <begin position="1295"/>
        <end position="1321"/>
    </location>
</feature>
<dbReference type="GO" id="GO:0106310">
    <property type="term" value="F:protein serine kinase activity"/>
    <property type="evidence" value="ECO:0007669"/>
    <property type="project" value="RHEA"/>
</dbReference>
<evidence type="ECO:0000256" key="3">
    <source>
        <dbReference type="ARBA" id="ARBA00022741"/>
    </source>
</evidence>
<dbReference type="Gene3D" id="1.10.510.10">
    <property type="entry name" value="Transferase(Phosphotransferase) domain 1"/>
    <property type="match status" value="1"/>
</dbReference>
<dbReference type="InterPro" id="IPR017441">
    <property type="entry name" value="Protein_kinase_ATP_BS"/>
</dbReference>
<dbReference type="InterPro" id="IPR053215">
    <property type="entry name" value="TKL_Ser/Thr_kinase"/>
</dbReference>
<evidence type="ECO:0000256" key="6">
    <source>
        <dbReference type="ARBA" id="ARBA00047899"/>
    </source>
</evidence>
<dbReference type="SUPFAM" id="SSF57184">
    <property type="entry name" value="Growth factor receptor domain"/>
    <property type="match status" value="3"/>
</dbReference>
<dbReference type="Gene3D" id="2.10.220.10">
    <property type="entry name" value="Hormone Receptor, Insulin-like Growth Factor Receptor 1, Chain A, domain 2"/>
    <property type="match status" value="1"/>
</dbReference>
<dbReference type="EC" id="2.7.11.25" evidence="12"/>
<dbReference type="InterPro" id="IPR008271">
    <property type="entry name" value="Ser/Thr_kinase_AS"/>
</dbReference>
<feature type="chain" id="PRO_5002749951" evidence="10">
    <location>
        <begin position="21"/>
        <end position="1737"/>
    </location>
</feature>
<sequence>MNIIIISLICIVYAQHRAWCDTDDNGRLQYIEDPEWKCIYKEENYTYHGFIIASNDKKEIFEVYPDCCSPHEDERQTWRNTFTVIDDYLIKPKELRFVFVGREFKREHTLITIDEKLTGIDWYINTDNIIPRSTITLKGRNEDTELHPYYIEAVTYRFNITSPSTNVRETVYLNFTAGFSPFVNISENIQVKLINQSDDIDECQYRYTKSSSVFNMGTDNSNLKVINICNAGIHQRMAICKKDVPDNFIDCSCQYENFEYVNHAMDCTYLSEYYTFKLRPLQEFIPHEYLWNSLSTEGVETQLTIPKGKNMTFQGNVVLPSAPLFISGTVYFVGGITVQRTDALYDLGNFFISSITIEANIDESPIFFIGKCAMEPDECNKLFMETEIKEENCGGTKSRFIPYNSTLGCKCIQKGKNTYIQSDCSISSKQRLNRLELVLTGDYESGSDSVYWKNLNIKPLNIPPNNSISITGKEIIVEGDCDFTSLSTIQLHSILRCGRLIMNSKTRIVGYNGSELRTYSIEINGEVNNLNEDALIHMSEGKFSSDSSLVLTLTTTNTKCFELASSFLDLNSGMNGINVTNNEYTILVLDRIVRVCPKDNLDDKIKCYPAESSLEVFKYDQCPCDGEHCFYYMDQLKYKHIMLRNDRSLTGTINADTDLIIGSYGHASILSINAINSVTLTLKGDLTFNYVSKLFNTFIVDGGRVVVSGNKINAFVISIKSSSSIAFTSKTTFIKLDAKKSIDIKMTDGVVSMQTGRLNDLNGKIVADNTDGCMVGVFSSNSYSCLSCGEGIINGTCVPHVELENCQSYHTLGYCTECSDGYYFSNNKNVQECLSCSSLTNCKKCLNDTYCLQCEDGYTLSDDGCSKEIAQDCLLYYNNKCVKCAEGKYSIDGVSCTGDCQKNCVQCYKSDNEKSKCTICKDGFILFNNECLSTTDVSNSIKFNSIVGNTGVECESGYVLVDGSCQSCSSYHHDEDCNLCDLNQCLSCKTKLLLNGICTLSSDNCNSITNSKCFLCKEQYYKKENCQKCGQGCKVCDETGTCLECINESALLKGEICEDKETVTTQSLTEIEFDITFEECDIIRYGSCLRCKDGYYASNGICKKCDENCGSCVINSTYCMSCPSGGYVLSENTCYLGNELAVSCKQKTLSKLGCAVCNDGYYKKGSLCYGCPNSMETCFGPNHAISCKKDYFLYKMQCEAYEDLEHCNTTYEYGCRTCVDGYYLFDYHCIKCSDNCHQCRGEECSICDNDYINSKGVCKYFKTTEHCKAANGIECTKCERNYMVQNGECKKKSYWYIYMIIGICILFIILIFVVVGAYYYFKKSMKIKQNDIMKIKDLKERDIELVYACDFLITDHPSFEFFDEDQLIVGETREFNQIVGNVGKERIKLQPTVVINEKIELTIEPKLVILSKGKCVTFHYTIKPLCSTHITESVMINILHFNDNREESLKVDIEGMTNITNILDFDELEIKKKVGEGSFGIVYKGIFRGESVAIKTLKSDSMLDEQLDEFKKEVSMLDKFRSEYIVHFYGAVFIPNKICMVTEYAKYGSLYHLIFKQGMKKLPKEAVRIKICMDAARGIEYLHQNGILHRDIKPDNLLIFSLDKNVPVFAKITDFGSSRNINSMMTNMTFTKGIGTPVYMAPEVLDQSRYKTAADVFSLSVTMFETMKWGPAYPKEQFKYPWQIAQFVCDKKRPTKPDDMRQEIYDIISNGWLDDSRCRSSIETIVQQLGKYNTVYQ</sequence>
<dbReference type="InterPro" id="IPR001245">
    <property type="entry name" value="Ser-Thr/Tyr_kinase_cat_dom"/>
</dbReference>
<keyword evidence="1" id="KW-0723">Serine/threonine-protein kinase</keyword>
<feature type="domain" description="Protein kinase" evidence="11">
    <location>
        <begin position="1468"/>
        <end position="1735"/>
    </location>
</feature>
<evidence type="ECO:0000256" key="1">
    <source>
        <dbReference type="ARBA" id="ARBA00022527"/>
    </source>
</evidence>
<dbReference type="VEuPathDB" id="AmoebaDB:EDI_340570"/>
<dbReference type="Pfam" id="PF07714">
    <property type="entry name" value="PK_Tyr_Ser-Thr"/>
    <property type="match status" value="1"/>
</dbReference>
<dbReference type="SMART" id="SM00220">
    <property type="entry name" value="S_TKc"/>
    <property type="match status" value="1"/>
</dbReference>
<evidence type="ECO:0000256" key="5">
    <source>
        <dbReference type="ARBA" id="ARBA00022840"/>
    </source>
</evidence>
<name>B0EJC2_ENTDS</name>
<dbReference type="InterPro" id="IPR000742">
    <property type="entry name" value="EGF"/>
</dbReference>
<keyword evidence="3 8" id="KW-0547">Nucleotide-binding</keyword>
<evidence type="ECO:0000256" key="10">
    <source>
        <dbReference type="SAM" id="SignalP"/>
    </source>
</evidence>
<dbReference type="PROSITE" id="PS50011">
    <property type="entry name" value="PROTEIN_KINASE_DOM"/>
    <property type="match status" value="1"/>
</dbReference>
<dbReference type="SUPFAM" id="SSF56112">
    <property type="entry name" value="Protein kinase-like (PK-like)"/>
    <property type="match status" value="1"/>
</dbReference>
<dbReference type="InterPro" id="IPR006212">
    <property type="entry name" value="Furin_repeat"/>
</dbReference>
<dbReference type="PANTHER" id="PTHR45756">
    <property type="entry name" value="PALMITOYLTRANSFERASE"/>
    <property type="match status" value="1"/>
</dbReference>
<evidence type="ECO:0000256" key="9">
    <source>
        <dbReference type="SAM" id="Phobius"/>
    </source>
</evidence>
<reference evidence="13" key="1">
    <citation type="submission" date="2007-12" db="EMBL/GenBank/DDBJ databases">
        <title>Annotation of Entamoeba dispar SAW760.</title>
        <authorList>
            <person name="Lorenzi H."/>
            <person name="Inman J."/>
            <person name="Schobel S."/>
            <person name="Amedeo P."/>
            <person name="Caler E."/>
        </authorList>
    </citation>
    <scope>NUCLEOTIDE SEQUENCE [LARGE SCALE GENOMIC DNA]</scope>
    <source>
        <strain evidence="13">ATCC PRA-260 / SAW760</strain>
    </source>
</reference>
<keyword evidence="4 12" id="KW-0418">Kinase</keyword>
<keyword evidence="9" id="KW-0812">Transmembrane</keyword>
<dbReference type="GO" id="GO:0004252">
    <property type="term" value="F:serine-type endopeptidase activity"/>
    <property type="evidence" value="ECO:0007669"/>
    <property type="project" value="UniProtKB-EC"/>
</dbReference>
<dbReference type="RefSeq" id="XP_001738306.1">
    <property type="nucleotide sequence ID" value="XM_001738254.1"/>
</dbReference>
<dbReference type="OrthoDB" id="27699at2759"/>
<evidence type="ECO:0000259" key="11">
    <source>
        <dbReference type="PROSITE" id="PS50011"/>
    </source>
</evidence>
<dbReference type="KEGG" id="edi:EDI_340570"/>
<protein>
    <submittedName>
        <fullName evidence="12">Protein serine/threonine kinase, putative</fullName>
        <ecNumber evidence="12">2.7.11.25</ecNumber>
        <ecNumber evidence="12">3.4.21.75</ecNumber>
    </submittedName>
</protein>
<accession>B0EJC2</accession>
<feature type="binding site" evidence="8">
    <location>
        <position position="1495"/>
    </location>
    <ligand>
        <name>ATP</name>
        <dbReference type="ChEBI" id="CHEBI:30616"/>
    </ligand>
</feature>
<dbReference type="Gene3D" id="3.30.200.20">
    <property type="entry name" value="Phosphorylase Kinase, domain 1"/>
    <property type="match status" value="1"/>
</dbReference>
<dbReference type="PROSITE" id="PS00107">
    <property type="entry name" value="PROTEIN_KINASE_ATP"/>
    <property type="match status" value="1"/>
</dbReference>
<keyword evidence="9" id="KW-1133">Transmembrane helix</keyword>
<dbReference type="InterPro" id="IPR011009">
    <property type="entry name" value="Kinase-like_dom_sf"/>
</dbReference>
<dbReference type="FunFam" id="3.30.200.20:FF:000034">
    <property type="entry name" value="Kinase suppressor of Ras 1"/>
    <property type="match status" value="1"/>
</dbReference>
<gene>
    <name evidence="12" type="ORF">EDI_340570</name>
</gene>
<proteinExistence type="predicted"/>
<comment type="catalytic activity">
    <reaction evidence="6">
        <text>L-threonyl-[protein] + ATP = O-phospho-L-threonyl-[protein] + ADP + H(+)</text>
        <dbReference type="Rhea" id="RHEA:46608"/>
        <dbReference type="Rhea" id="RHEA-COMP:11060"/>
        <dbReference type="Rhea" id="RHEA-COMP:11605"/>
        <dbReference type="ChEBI" id="CHEBI:15378"/>
        <dbReference type="ChEBI" id="CHEBI:30013"/>
        <dbReference type="ChEBI" id="CHEBI:30616"/>
        <dbReference type="ChEBI" id="CHEBI:61977"/>
        <dbReference type="ChEBI" id="CHEBI:456216"/>
        <dbReference type="EC" id="2.7.11.1"/>
    </reaction>
</comment>
<keyword evidence="9" id="KW-0472">Membrane</keyword>
<evidence type="ECO:0000256" key="4">
    <source>
        <dbReference type="ARBA" id="ARBA00022777"/>
    </source>
</evidence>
<dbReference type="OMA" id="HVELENC"/>
<dbReference type="GeneID" id="5883379"/>
<feature type="signal peptide" evidence="10">
    <location>
        <begin position="1"/>
        <end position="20"/>
    </location>
</feature>
<evidence type="ECO:0000256" key="2">
    <source>
        <dbReference type="ARBA" id="ARBA00022679"/>
    </source>
</evidence>
<dbReference type="eggNOG" id="KOG0192">
    <property type="taxonomic scope" value="Eukaryota"/>
</dbReference>
<dbReference type="EC" id="3.4.21.75" evidence="12"/>
<keyword evidence="5 8" id="KW-0067">ATP-binding</keyword>
<dbReference type="GO" id="GO:0004709">
    <property type="term" value="F:MAP kinase kinase kinase activity"/>
    <property type="evidence" value="ECO:0007669"/>
    <property type="project" value="UniProtKB-EC"/>
</dbReference>
<evidence type="ECO:0000313" key="12">
    <source>
        <dbReference type="EMBL" id="EDR25359.1"/>
    </source>
</evidence>
<evidence type="ECO:0000256" key="8">
    <source>
        <dbReference type="PROSITE-ProRule" id="PRU10141"/>
    </source>
</evidence>
<keyword evidence="13" id="KW-1185">Reference proteome</keyword>
<keyword evidence="10" id="KW-0732">Signal</keyword>
<dbReference type="PANTHER" id="PTHR45756:SF1">
    <property type="entry name" value="PROTEIN KINASE DOMAIN CONTAINING PROTEIN"/>
    <property type="match status" value="1"/>
</dbReference>
<dbReference type="PROSITE" id="PS00108">
    <property type="entry name" value="PROTEIN_KINASE_ST"/>
    <property type="match status" value="1"/>
</dbReference>
<keyword evidence="12" id="KW-0378">Hydrolase</keyword>
<dbReference type="EMBL" id="DS549551">
    <property type="protein sequence ID" value="EDR25359.1"/>
    <property type="molecule type" value="Genomic_DNA"/>
</dbReference>